<reference evidence="2" key="1">
    <citation type="journal article" date="2018" name="Nat. Plants">
        <title>Whole-genome landscape of Medicago truncatula symbiotic genes.</title>
        <authorList>
            <person name="Pecrix Y."/>
            <person name="Staton S.E."/>
            <person name="Sallet E."/>
            <person name="Lelandais-Briere C."/>
            <person name="Moreau S."/>
            <person name="Carrere S."/>
            <person name="Blein T."/>
            <person name="Jardinaud M.F."/>
            <person name="Latrasse D."/>
            <person name="Zouine M."/>
            <person name="Zahm M."/>
            <person name="Kreplak J."/>
            <person name="Mayjonade B."/>
            <person name="Satge C."/>
            <person name="Perez M."/>
            <person name="Cauet S."/>
            <person name="Marande W."/>
            <person name="Chantry-Darmon C."/>
            <person name="Lopez-Roques C."/>
            <person name="Bouchez O."/>
            <person name="Berard A."/>
            <person name="Debelle F."/>
            <person name="Munos S."/>
            <person name="Bendahmane A."/>
            <person name="Berges H."/>
            <person name="Niebel A."/>
            <person name="Buitink J."/>
            <person name="Frugier F."/>
            <person name="Benhamed M."/>
            <person name="Crespi M."/>
            <person name="Gouzy J."/>
            <person name="Gamas P."/>
        </authorList>
    </citation>
    <scope>NUCLEOTIDE SEQUENCE [LARGE SCALE GENOMIC DNA]</scope>
    <source>
        <strain evidence="2">cv. Jemalong A17</strain>
    </source>
</reference>
<gene>
    <name evidence="1" type="ORF">MtrunA17_Chr6g0458991</name>
</gene>
<comment type="caution">
    <text evidence="1">The sequence shown here is derived from an EMBL/GenBank/DDBJ whole genome shotgun (WGS) entry which is preliminary data.</text>
</comment>
<name>A0A396HBB7_MEDTR</name>
<protein>
    <submittedName>
        <fullName evidence="1">Uncharacterized protein</fullName>
    </submittedName>
</protein>
<proteinExistence type="predicted"/>
<evidence type="ECO:0000313" key="2">
    <source>
        <dbReference type="Proteomes" id="UP000265566"/>
    </source>
</evidence>
<dbReference type="Gramene" id="rna34882">
    <property type="protein sequence ID" value="RHN50579.1"/>
    <property type="gene ID" value="gene34882"/>
</dbReference>
<dbReference type="EMBL" id="PSQE01000006">
    <property type="protein sequence ID" value="RHN50579.1"/>
    <property type="molecule type" value="Genomic_DNA"/>
</dbReference>
<evidence type="ECO:0000313" key="1">
    <source>
        <dbReference type="EMBL" id="RHN50579.1"/>
    </source>
</evidence>
<accession>A0A396HBB7</accession>
<organism evidence="1 2">
    <name type="scientific">Medicago truncatula</name>
    <name type="common">Barrel medic</name>
    <name type="synonym">Medicago tribuloides</name>
    <dbReference type="NCBI Taxonomy" id="3880"/>
    <lineage>
        <taxon>Eukaryota</taxon>
        <taxon>Viridiplantae</taxon>
        <taxon>Streptophyta</taxon>
        <taxon>Embryophyta</taxon>
        <taxon>Tracheophyta</taxon>
        <taxon>Spermatophyta</taxon>
        <taxon>Magnoliopsida</taxon>
        <taxon>eudicotyledons</taxon>
        <taxon>Gunneridae</taxon>
        <taxon>Pentapetalae</taxon>
        <taxon>rosids</taxon>
        <taxon>fabids</taxon>
        <taxon>Fabales</taxon>
        <taxon>Fabaceae</taxon>
        <taxon>Papilionoideae</taxon>
        <taxon>50 kb inversion clade</taxon>
        <taxon>NPAAA clade</taxon>
        <taxon>Hologalegina</taxon>
        <taxon>IRL clade</taxon>
        <taxon>Trifolieae</taxon>
        <taxon>Medicago</taxon>
    </lineage>
</organism>
<dbReference type="AlphaFoldDB" id="A0A396HBB7"/>
<dbReference type="Proteomes" id="UP000265566">
    <property type="component" value="Chromosome 6"/>
</dbReference>
<sequence>MPSNMMHQVNISICQVTLAMRKNYHQVNIHMPSNISYEKKSPK</sequence>